<dbReference type="GO" id="GO:0000028">
    <property type="term" value="P:ribosomal small subunit assembly"/>
    <property type="evidence" value="ECO:0007669"/>
    <property type="project" value="TreeGrafter"/>
</dbReference>
<dbReference type="InterPro" id="IPR006073">
    <property type="entry name" value="GTP-bd"/>
</dbReference>
<dbReference type="GO" id="GO:0005525">
    <property type="term" value="F:GTP binding"/>
    <property type="evidence" value="ECO:0007669"/>
    <property type="project" value="UniProtKB-KW"/>
</dbReference>
<dbReference type="PRINTS" id="PR00326">
    <property type="entry name" value="GTP1OBG"/>
</dbReference>
<dbReference type="InterPro" id="IPR015946">
    <property type="entry name" value="KH_dom-like_a/b"/>
</dbReference>
<dbReference type="NCBIfam" id="TIGR00231">
    <property type="entry name" value="small_GTP"/>
    <property type="match status" value="1"/>
</dbReference>
<keyword evidence="3" id="KW-0342">GTP-binding</keyword>
<dbReference type="GO" id="GO:0043024">
    <property type="term" value="F:ribosomal small subunit binding"/>
    <property type="evidence" value="ECO:0007669"/>
    <property type="project" value="TreeGrafter"/>
</dbReference>
<evidence type="ECO:0000256" key="2">
    <source>
        <dbReference type="ARBA" id="ARBA00022741"/>
    </source>
</evidence>
<evidence type="ECO:0000256" key="3">
    <source>
        <dbReference type="ARBA" id="ARBA00023134"/>
    </source>
</evidence>
<protein>
    <recommendedName>
        <fullName evidence="4">G domain-containing protein</fullName>
    </recommendedName>
</protein>
<evidence type="ECO:0000313" key="5">
    <source>
        <dbReference type="EMBL" id="CAG9284961.1"/>
    </source>
</evidence>
<name>A0A8J9SY06_PHATR</name>
<dbReference type="GO" id="GO:0019843">
    <property type="term" value="F:rRNA binding"/>
    <property type="evidence" value="ECO:0007669"/>
    <property type="project" value="TreeGrafter"/>
</dbReference>
<dbReference type="InterPro" id="IPR005662">
    <property type="entry name" value="GTPase_Era-like"/>
</dbReference>
<dbReference type="EMBL" id="OU594943">
    <property type="protein sequence ID" value="CAG9284961.1"/>
    <property type="molecule type" value="Genomic_DNA"/>
</dbReference>
<sequence>MRPTFIRTALVTFRWSGCPKISRSDRVRLSSTTIGSTPSLEDRKRLDVAIVGLPNAGKSQLLNVLTQSTVAAVSRKRHTTRDGILGARTVDDTQLYFVDTPGFLRQSQAKKEGLNRDLVVTASSEMENVDFSLLVVDAARRMTDDYEETLVALMLAALKSQGRLELDVHSAEEVQSIRTPKGGTNPAKFAVVLNKVDLVHPKSNLMDLAVNIGTLAEQCIKFDAKESGKEELFLDSAYLQESLPMFFYISALKQRGVQDLLEFLLERATPSTSWEVEAGEATPMTMKERIEEVIREKIYRCLHKEVPHSIRQENRVLQQGKDEDGNIVLVIHQDLIVRSKSHQELVHGGGGRTLERIRETAARGLEKIFFCNVVLHLHVKLPRSKNQRWSI</sequence>
<dbReference type="Gene3D" id="3.30.300.20">
    <property type="match status" value="1"/>
</dbReference>
<dbReference type="InterPro" id="IPR009019">
    <property type="entry name" value="KH_sf_prok-type"/>
</dbReference>
<dbReference type="Proteomes" id="UP000836788">
    <property type="component" value="Chromosome 2"/>
</dbReference>
<dbReference type="AlphaFoldDB" id="A0A8J9SY06"/>
<dbReference type="Pfam" id="PF01926">
    <property type="entry name" value="MMR_HSR1"/>
    <property type="match status" value="1"/>
</dbReference>
<comment type="similarity">
    <text evidence="1">Belongs to the TRAFAC class TrmE-Era-EngA-EngB-Septin-like GTPase superfamily. Era GTPase family.</text>
</comment>
<dbReference type="SUPFAM" id="SSF52540">
    <property type="entry name" value="P-loop containing nucleoside triphosphate hydrolases"/>
    <property type="match status" value="1"/>
</dbReference>
<feature type="domain" description="G" evidence="4">
    <location>
        <begin position="47"/>
        <end position="147"/>
    </location>
</feature>
<dbReference type="InterPro" id="IPR027417">
    <property type="entry name" value="P-loop_NTPase"/>
</dbReference>
<dbReference type="SUPFAM" id="SSF54814">
    <property type="entry name" value="Prokaryotic type KH domain (KH-domain type II)"/>
    <property type="match status" value="1"/>
</dbReference>
<dbReference type="PANTHER" id="PTHR42698">
    <property type="entry name" value="GTPASE ERA"/>
    <property type="match status" value="1"/>
</dbReference>
<reference evidence="5" key="1">
    <citation type="submission" date="2022-02" db="EMBL/GenBank/DDBJ databases">
        <authorList>
            <person name="Giguere J D."/>
        </authorList>
    </citation>
    <scope>NUCLEOTIDE SEQUENCE</scope>
    <source>
        <strain evidence="5">CCAP 1055/1</strain>
    </source>
</reference>
<accession>A0A8J9SY06</accession>
<dbReference type="HAMAP" id="MF_00367">
    <property type="entry name" value="GTPase_Era"/>
    <property type="match status" value="1"/>
</dbReference>
<dbReference type="InterPro" id="IPR005225">
    <property type="entry name" value="Small_GTP-bd"/>
</dbReference>
<evidence type="ECO:0000259" key="4">
    <source>
        <dbReference type="Pfam" id="PF01926"/>
    </source>
</evidence>
<organism evidence="5">
    <name type="scientific">Phaeodactylum tricornutum</name>
    <name type="common">Diatom</name>
    <dbReference type="NCBI Taxonomy" id="2850"/>
    <lineage>
        <taxon>Eukaryota</taxon>
        <taxon>Sar</taxon>
        <taxon>Stramenopiles</taxon>
        <taxon>Ochrophyta</taxon>
        <taxon>Bacillariophyta</taxon>
        <taxon>Bacillariophyceae</taxon>
        <taxon>Bacillariophycidae</taxon>
        <taxon>Naviculales</taxon>
        <taxon>Phaeodactylaceae</taxon>
        <taxon>Phaeodactylum</taxon>
    </lineage>
</organism>
<gene>
    <name evidence="5" type="ORF">PTTT1_LOCUS27538</name>
</gene>
<dbReference type="PANTHER" id="PTHR42698:SF1">
    <property type="entry name" value="GTPASE ERA, MITOCHONDRIAL"/>
    <property type="match status" value="1"/>
</dbReference>
<proteinExistence type="inferred from homology"/>
<evidence type="ECO:0000256" key="1">
    <source>
        <dbReference type="ARBA" id="ARBA00007921"/>
    </source>
</evidence>
<keyword evidence="2" id="KW-0547">Nucleotide-binding</keyword>
<dbReference type="Gene3D" id="3.40.50.300">
    <property type="entry name" value="P-loop containing nucleotide triphosphate hydrolases"/>
    <property type="match status" value="1"/>
</dbReference>
<dbReference type="CDD" id="cd22534">
    <property type="entry name" value="KH-II_Era"/>
    <property type="match status" value="1"/>
</dbReference>